<accession>A0A0B1T3A4</accession>
<organism evidence="1 2">
    <name type="scientific">Oesophagostomum dentatum</name>
    <name type="common">Nodular worm</name>
    <dbReference type="NCBI Taxonomy" id="61180"/>
    <lineage>
        <taxon>Eukaryota</taxon>
        <taxon>Metazoa</taxon>
        <taxon>Ecdysozoa</taxon>
        <taxon>Nematoda</taxon>
        <taxon>Chromadorea</taxon>
        <taxon>Rhabditida</taxon>
        <taxon>Rhabditina</taxon>
        <taxon>Rhabditomorpha</taxon>
        <taxon>Strongyloidea</taxon>
        <taxon>Strongylidae</taxon>
        <taxon>Oesophagostomum</taxon>
    </lineage>
</organism>
<dbReference type="AlphaFoldDB" id="A0A0B1T3A4"/>
<proteinExistence type="predicted"/>
<gene>
    <name evidence="1" type="ORF">OESDEN_09542</name>
</gene>
<evidence type="ECO:0000313" key="2">
    <source>
        <dbReference type="Proteomes" id="UP000053660"/>
    </source>
</evidence>
<sequence length="85" mass="9597">MLTCDCLPGTHVDYNLEAELLANQARICETVSLHLGVSVSKHVEMLKPREKLLSVWITLDAGLSSTEASIPEVRLMDTHKRRRRL</sequence>
<reference evidence="1 2" key="1">
    <citation type="submission" date="2014-03" db="EMBL/GenBank/DDBJ databases">
        <title>Draft genome of the hookworm Oesophagostomum dentatum.</title>
        <authorList>
            <person name="Mitreva M."/>
        </authorList>
    </citation>
    <scope>NUCLEOTIDE SEQUENCE [LARGE SCALE GENOMIC DNA]</scope>
    <source>
        <strain evidence="1 2">OD-Hann</strain>
    </source>
</reference>
<dbReference type="EMBL" id="KN552848">
    <property type="protein sequence ID" value="KHJ90611.1"/>
    <property type="molecule type" value="Genomic_DNA"/>
</dbReference>
<keyword evidence="2" id="KW-1185">Reference proteome</keyword>
<evidence type="ECO:0000313" key="1">
    <source>
        <dbReference type="EMBL" id="KHJ90611.1"/>
    </source>
</evidence>
<protein>
    <submittedName>
        <fullName evidence="1">Uncharacterized protein</fullName>
    </submittedName>
</protein>
<dbReference type="OrthoDB" id="5867923at2759"/>
<dbReference type="Proteomes" id="UP000053660">
    <property type="component" value="Unassembled WGS sequence"/>
</dbReference>
<name>A0A0B1T3A4_OESDE</name>